<dbReference type="EMBL" id="ACIP02000002">
    <property type="protein sequence ID" value="EEP28382.1"/>
    <property type="molecule type" value="Genomic_DNA"/>
</dbReference>
<dbReference type="InterPro" id="IPR036986">
    <property type="entry name" value="S4_RNA-bd_sf"/>
</dbReference>
<evidence type="ECO:0000256" key="2">
    <source>
        <dbReference type="ARBA" id="ARBA00010876"/>
    </source>
</evidence>
<organism evidence="8 9">
    <name type="scientific">Shuttleworthella satelles DSM 14600</name>
    <dbReference type="NCBI Taxonomy" id="626523"/>
    <lineage>
        <taxon>Bacteria</taxon>
        <taxon>Bacillati</taxon>
        <taxon>Bacillota</taxon>
        <taxon>Clostridia</taxon>
        <taxon>Lachnospirales</taxon>
        <taxon>Lachnospiraceae</taxon>
        <taxon>Shuttleworthella</taxon>
    </lineage>
</organism>
<accession>C4GB89</accession>
<dbReference type="InterPro" id="IPR020103">
    <property type="entry name" value="PsdUridine_synth_cat_dom_sf"/>
</dbReference>
<comment type="similarity">
    <text evidence="2">Belongs to the pseudouridine synthase RluA family.</text>
</comment>
<evidence type="ECO:0000256" key="4">
    <source>
        <dbReference type="ARBA" id="ARBA00031870"/>
    </source>
</evidence>
<evidence type="ECO:0000256" key="3">
    <source>
        <dbReference type="ARBA" id="ARBA00023235"/>
    </source>
</evidence>
<dbReference type="InterPro" id="IPR050188">
    <property type="entry name" value="RluA_PseudoU_synthase"/>
</dbReference>
<dbReference type="InterPro" id="IPR006145">
    <property type="entry name" value="PsdUridine_synth_RsuA/RluA"/>
</dbReference>
<evidence type="ECO:0000256" key="5">
    <source>
        <dbReference type="ARBA" id="ARBA00033164"/>
    </source>
</evidence>
<evidence type="ECO:0000313" key="9">
    <source>
        <dbReference type="Proteomes" id="UP000003494"/>
    </source>
</evidence>
<protein>
    <recommendedName>
        <fullName evidence="4">RNA pseudouridylate synthase</fullName>
    </recommendedName>
    <alternativeName>
        <fullName evidence="5">RNA-uridine isomerase</fullName>
    </alternativeName>
</protein>
<dbReference type="CDD" id="cd00165">
    <property type="entry name" value="S4"/>
    <property type="match status" value="1"/>
</dbReference>
<dbReference type="InterPro" id="IPR006224">
    <property type="entry name" value="PsdUridine_synth_RluA-like_CS"/>
</dbReference>
<dbReference type="PROSITE" id="PS50889">
    <property type="entry name" value="S4"/>
    <property type="match status" value="1"/>
</dbReference>
<dbReference type="HOGENOM" id="CLU_016902_1_0_9"/>
<dbReference type="AlphaFoldDB" id="C4GB89"/>
<comment type="caution">
    <text evidence="8">The sequence shown here is derived from an EMBL/GenBank/DDBJ whole genome shotgun (WGS) entry which is preliminary data.</text>
</comment>
<dbReference type="RefSeq" id="WP_006906200.1">
    <property type="nucleotide sequence ID" value="NZ_GG665866.1"/>
</dbReference>
<reference evidence="8" key="1">
    <citation type="submission" date="2009-04" db="EMBL/GenBank/DDBJ databases">
        <authorList>
            <person name="Weinstock G."/>
            <person name="Sodergren E."/>
            <person name="Clifton S."/>
            <person name="Fulton L."/>
            <person name="Fulton B."/>
            <person name="Courtney L."/>
            <person name="Fronick C."/>
            <person name="Harrison M."/>
            <person name="Strong C."/>
            <person name="Farmer C."/>
            <person name="Delahaunty K."/>
            <person name="Markovic C."/>
            <person name="Hall O."/>
            <person name="Minx P."/>
            <person name="Tomlinson C."/>
            <person name="Mitreva M."/>
            <person name="Nelson J."/>
            <person name="Hou S."/>
            <person name="Wollam A."/>
            <person name="Pepin K.H."/>
            <person name="Johnson M."/>
            <person name="Bhonagiri V."/>
            <person name="Nash W.E."/>
            <person name="Warren W."/>
            <person name="Chinwalla A."/>
            <person name="Mardis E.R."/>
            <person name="Wilson R.K."/>
        </authorList>
    </citation>
    <scope>NUCLEOTIDE SEQUENCE [LARGE SCALE GENOMIC DNA]</scope>
    <source>
        <strain evidence="8">DSM 14600</strain>
    </source>
</reference>
<dbReference type="PROSITE" id="PS01129">
    <property type="entry name" value="PSI_RLU"/>
    <property type="match status" value="1"/>
</dbReference>
<dbReference type="GO" id="GO:0000455">
    <property type="term" value="P:enzyme-directed rRNA pseudouridine synthesis"/>
    <property type="evidence" value="ECO:0007669"/>
    <property type="project" value="TreeGrafter"/>
</dbReference>
<dbReference type="SUPFAM" id="SSF55174">
    <property type="entry name" value="Alpha-L RNA-binding motif"/>
    <property type="match status" value="1"/>
</dbReference>
<dbReference type="CDD" id="cd02869">
    <property type="entry name" value="PseudoU_synth_RluA_like"/>
    <property type="match status" value="1"/>
</dbReference>
<evidence type="ECO:0000313" key="8">
    <source>
        <dbReference type="EMBL" id="EEP28382.1"/>
    </source>
</evidence>
<dbReference type="GO" id="GO:0160141">
    <property type="term" value="F:23S rRNA pseudouridine(955/2504/2580) synthase activity"/>
    <property type="evidence" value="ECO:0007669"/>
    <property type="project" value="UniProtKB-EC"/>
</dbReference>
<dbReference type="Proteomes" id="UP000003494">
    <property type="component" value="Unassembled WGS sequence"/>
</dbReference>
<gene>
    <name evidence="8" type="ORF">GCWU000342_01190</name>
</gene>
<feature type="domain" description="Pseudouridine synthase RsuA/RluA-like" evidence="7">
    <location>
        <begin position="101"/>
        <end position="262"/>
    </location>
</feature>
<dbReference type="STRING" id="626523.GCWU000342_01190"/>
<keyword evidence="6" id="KW-0694">RNA-binding</keyword>
<dbReference type="eggNOG" id="COG0564">
    <property type="taxonomic scope" value="Bacteria"/>
</dbReference>
<dbReference type="GO" id="GO:0003723">
    <property type="term" value="F:RNA binding"/>
    <property type="evidence" value="ECO:0007669"/>
    <property type="project" value="UniProtKB-KW"/>
</dbReference>
<dbReference type="Gene3D" id="3.30.2350.10">
    <property type="entry name" value="Pseudouridine synthase"/>
    <property type="match status" value="1"/>
</dbReference>
<name>C4GB89_9FIRM</name>
<proteinExistence type="inferred from homology"/>
<dbReference type="Gene3D" id="3.10.290.10">
    <property type="entry name" value="RNA-binding S4 domain"/>
    <property type="match status" value="1"/>
</dbReference>
<keyword evidence="9" id="KW-1185">Reference proteome</keyword>
<dbReference type="SUPFAM" id="SSF55120">
    <property type="entry name" value="Pseudouridine synthase"/>
    <property type="match status" value="1"/>
</dbReference>
<dbReference type="Pfam" id="PF00849">
    <property type="entry name" value="PseudoU_synth_2"/>
    <property type="match status" value="1"/>
</dbReference>
<evidence type="ECO:0000256" key="1">
    <source>
        <dbReference type="ARBA" id="ARBA00000073"/>
    </source>
</evidence>
<dbReference type="PANTHER" id="PTHR21600:SF92">
    <property type="entry name" value="RIBOSOMAL LARGE SUBUNIT PSEUDOURIDINE SYNTHASE C"/>
    <property type="match status" value="1"/>
</dbReference>
<keyword evidence="3 8" id="KW-0413">Isomerase</keyword>
<comment type="catalytic activity">
    <reaction evidence="1">
        <text>a uridine in RNA = a pseudouridine in RNA</text>
        <dbReference type="Rhea" id="RHEA:48348"/>
        <dbReference type="Rhea" id="RHEA-COMP:12068"/>
        <dbReference type="Rhea" id="RHEA-COMP:12069"/>
        <dbReference type="ChEBI" id="CHEBI:65314"/>
        <dbReference type="ChEBI" id="CHEBI:65315"/>
    </reaction>
</comment>
<sequence length="337" mass="38918">MREISITKEEAGQRLDKFLCKYFRAATTSFLYKMLRKKNIVLNQKRAEGRELLSEGDRIQVFFSDETFERMRGGDHQDQAFFTLKEIDYRHVHVIYEDEDILALDKPAGCLSQRAGQKDISLNEEMLAYLIAKGALTRESYFLFHPSVANRLDRNTSGLILAGKTLRGQQYLSEQLRDRSVIKLYHTIVRGRLTEELQLDGYLYKDVGRNQVLVSEKKEDLPEGAQEIHTAYRPLDHRKDLTLLEVHLMTGRSHQIRAHLASIGHPIAGDPKYGDFHWNQILRRKYGVRGQLLHSYSIKLPDGREIICPEGEIYRRVLSGQDGCARDGTLKNRKSQT</sequence>
<dbReference type="PANTHER" id="PTHR21600">
    <property type="entry name" value="MITOCHONDRIAL RNA PSEUDOURIDINE SYNTHASE"/>
    <property type="match status" value="1"/>
</dbReference>
<evidence type="ECO:0000259" key="7">
    <source>
        <dbReference type="Pfam" id="PF00849"/>
    </source>
</evidence>
<evidence type="ECO:0000256" key="6">
    <source>
        <dbReference type="PROSITE-ProRule" id="PRU00182"/>
    </source>
</evidence>